<keyword evidence="1" id="KW-0808">Transferase</keyword>
<dbReference type="InterPro" id="IPR008271">
    <property type="entry name" value="Ser/Thr_kinase_AS"/>
</dbReference>
<dbReference type="GO" id="GO:0005524">
    <property type="term" value="F:ATP binding"/>
    <property type="evidence" value="ECO:0007669"/>
    <property type="project" value="UniProtKB-UniRule"/>
</dbReference>
<keyword evidence="9" id="KW-0723">Serine/threonine-protein kinase</keyword>
<dbReference type="Gene3D" id="3.30.200.20">
    <property type="entry name" value="Phosphorylase Kinase, domain 1"/>
    <property type="match status" value="1"/>
</dbReference>
<dbReference type="Pfam" id="PF00069">
    <property type="entry name" value="Pkinase"/>
    <property type="match status" value="1"/>
</dbReference>
<keyword evidence="3 9" id="KW-0418">Kinase</keyword>
<dbReference type="Gene3D" id="1.10.510.10">
    <property type="entry name" value="Transferase(Phosphotransferase) domain 1"/>
    <property type="match status" value="1"/>
</dbReference>
<keyword evidence="10" id="KW-1185">Reference proteome</keyword>
<dbReference type="PANTHER" id="PTHR43289:SF30">
    <property type="entry name" value="NON-SPECIFIC SERINE_THREONINE PROTEIN KINASE"/>
    <property type="match status" value="1"/>
</dbReference>
<reference evidence="9 10" key="1">
    <citation type="submission" date="2019-04" db="EMBL/GenBank/DDBJ databases">
        <authorList>
            <person name="Li Y."/>
            <person name="Wang J."/>
        </authorList>
    </citation>
    <scope>NUCLEOTIDE SEQUENCE [LARGE SCALE GENOMIC DNA]</scope>
    <source>
        <strain evidence="9 10">DSM 14668</strain>
    </source>
</reference>
<accession>A0A4U1IDZ1</accession>
<dbReference type="AlphaFoldDB" id="A0A4U1IDZ1"/>
<gene>
    <name evidence="9" type="ORF">E8A74_50595</name>
</gene>
<evidence type="ECO:0000256" key="3">
    <source>
        <dbReference type="ARBA" id="ARBA00022777"/>
    </source>
</evidence>
<comment type="caution">
    <text evidence="9">The sequence shown here is derived from an EMBL/GenBank/DDBJ whole genome shotgun (WGS) entry which is preliminary data.</text>
</comment>
<keyword evidence="2 5" id="KW-0547">Nucleotide-binding</keyword>
<evidence type="ECO:0000256" key="7">
    <source>
        <dbReference type="SAM" id="Phobius"/>
    </source>
</evidence>
<dbReference type="PROSITE" id="PS50011">
    <property type="entry name" value="PROTEIN_KINASE_DOM"/>
    <property type="match status" value="1"/>
</dbReference>
<dbReference type="CDD" id="cd14014">
    <property type="entry name" value="STKc_PknB_like"/>
    <property type="match status" value="1"/>
</dbReference>
<evidence type="ECO:0000256" key="2">
    <source>
        <dbReference type="ARBA" id="ARBA00022741"/>
    </source>
</evidence>
<proteinExistence type="predicted"/>
<dbReference type="RefSeq" id="WP_136936408.1">
    <property type="nucleotide sequence ID" value="NZ_SSMQ01000141.1"/>
</dbReference>
<protein>
    <submittedName>
        <fullName evidence="9">Serine/threonine protein kinase</fullName>
    </submittedName>
</protein>
<dbReference type="Proteomes" id="UP000309215">
    <property type="component" value="Unassembled WGS sequence"/>
</dbReference>
<feature type="binding site" evidence="5">
    <location>
        <position position="39"/>
    </location>
    <ligand>
        <name>ATP</name>
        <dbReference type="ChEBI" id="CHEBI:30616"/>
    </ligand>
</feature>
<keyword evidence="7" id="KW-1133">Transmembrane helix</keyword>
<keyword evidence="4 5" id="KW-0067">ATP-binding</keyword>
<evidence type="ECO:0000256" key="1">
    <source>
        <dbReference type="ARBA" id="ARBA00022679"/>
    </source>
</evidence>
<dbReference type="InterPro" id="IPR017441">
    <property type="entry name" value="Protein_kinase_ATP_BS"/>
</dbReference>
<dbReference type="PROSITE" id="PS00107">
    <property type="entry name" value="PROTEIN_KINASE_ATP"/>
    <property type="match status" value="1"/>
</dbReference>
<dbReference type="SUPFAM" id="SSF56112">
    <property type="entry name" value="Protein kinase-like (PK-like)"/>
    <property type="match status" value="1"/>
</dbReference>
<evidence type="ECO:0000259" key="8">
    <source>
        <dbReference type="PROSITE" id="PS50011"/>
    </source>
</evidence>
<keyword evidence="7" id="KW-0472">Membrane</keyword>
<evidence type="ECO:0000313" key="9">
    <source>
        <dbReference type="EMBL" id="TKC91871.1"/>
    </source>
</evidence>
<evidence type="ECO:0000256" key="4">
    <source>
        <dbReference type="ARBA" id="ARBA00022840"/>
    </source>
</evidence>
<evidence type="ECO:0000256" key="6">
    <source>
        <dbReference type="SAM" id="MobiDB-lite"/>
    </source>
</evidence>
<organism evidence="9 10">
    <name type="scientific">Polyangium fumosum</name>
    <dbReference type="NCBI Taxonomy" id="889272"/>
    <lineage>
        <taxon>Bacteria</taxon>
        <taxon>Pseudomonadati</taxon>
        <taxon>Myxococcota</taxon>
        <taxon>Polyangia</taxon>
        <taxon>Polyangiales</taxon>
        <taxon>Polyangiaceae</taxon>
        <taxon>Polyangium</taxon>
    </lineage>
</organism>
<evidence type="ECO:0000313" key="10">
    <source>
        <dbReference type="Proteomes" id="UP000309215"/>
    </source>
</evidence>
<feature type="region of interest" description="Disordered" evidence="6">
    <location>
        <begin position="315"/>
        <end position="340"/>
    </location>
</feature>
<dbReference type="OrthoDB" id="9801841at2"/>
<dbReference type="GO" id="GO:0004674">
    <property type="term" value="F:protein serine/threonine kinase activity"/>
    <property type="evidence" value="ECO:0007669"/>
    <property type="project" value="UniProtKB-KW"/>
</dbReference>
<dbReference type="SMART" id="SM00220">
    <property type="entry name" value="S_TKc"/>
    <property type="match status" value="1"/>
</dbReference>
<dbReference type="EMBL" id="SSMQ01000141">
    <property type="protein sequence ID" value="TKC91871.1"/>
    <property type="molecule type" value="Genomic_DNA"/>
</dbReference>
<evidence type="ECO:0000256" key="5">
    <source>
        <dbReference type="PROSITE-ProRule" id="PRU10141"/>
    </source>
</evidence>
<dbReference type="InterPro" id="IPR011009">
    <property type="entry name" value="Kinase-like_dom_sf"/>
</dbReference>
<dbReference type="PROSITE" id="PS00108">
    <property type="entry name" value="PROTEIN_KINASE_ST"/>
    <property type="match status" value="1"/>
</dbReference>
<dbReference type="PANTHER" id="PTHR43289">
    <property type="entry name" value="MITOGEN-ACTIVATED PROTEIN KINASE KINASE KINASE 20-RELATED"/>
    <property type="match status" value="1"/>
</dbReference>
<feature type="domain" description="Protein kinase" evidence="8">
    <location>
        <begin position="10"/>
        <end position="292"/>
    </location>
</feature>
<dbReference type="InterPro" id="IPR000719">
    <property type="entry name" value="Prot_kinase_dom"/>
</dbReference>
<keyword evidence="7" id="KW-0812">Transmembrane</keyword>
<name>A0A4U1IDZ1_9BACT</name>
<feature type="transmembrane region" description="Helical" evidence="7">
    <location>
        <begin position="347"/>
        <end position="367"/>
    </location>
</feature>
<sequence>MIGRKLQERFEIVRAIGHGGMGTVYEARALSGQERVAIKWMHARPFAAGDPDLLRFVQEARIVGALESPHVPRLFELAQDPDVQVPYQVMELLAGEDLGALLDRVGALPPDVALRIAAQACKGLAVAHAAGVVHRDVKPQNLFLAARKDEGDLVVKVLDFGVAKIRRAPAGAPKGLTAPSTSMTDSGQVVGTPLYMAPEQLEGAKHVDTRSDVYSMGVTLYALLAGKPPHADAKSLLELLNRLVSGPPPPLADVAPWVPPAIRALVERAMAASKEARYPDAGALLAALEPLLPEGTALTKEMLVPVDEATKGEALARKEQAPDANRGGAAAEPRTPEVRRRSPGRGIVLAVLIAAVLAGIVGILALLRG</sequence>